<evidence type="ECO:0000313" key="6">
    <source>
        <dbReference type="EMBL" id="CAF1110411.1"/>
    </source>
</evidence>
<dbReference type="InterPro" id="IPR025721">
    <property type="entry name" value="Exosome_cplx_N_dom"/>
</dbReference>
<protein>
    <recommendedName>
        <fullName evidence="8">Exosome complex component CSL4</fullName>
    </recommendedName>
</protein>
<evidence type="ECO:0008006" key="8">
    <source>
        <dbReference type="Google" id="ProtNLM"/>
    </source>
</evidence>
<dbReference type="InterPro" id="IPR019495">
    <property type="entry name" value="EXOSC1_C"/>
</dbReference>
<comment type="caution">
    <text evidence="6">The sequence shown here is derived from an EMBL/GenBank/DDBJ whole genome shotgun (WGS) entry which is preliminary data.</text>
</comment>
<dbReference type="GO" id="GO:0006396">
    <property type="term" value="P:RNA processing"/>
    <property type="evidence" value="ECO:0007669"/>
    <property type="project" value="InterPro"/>
</dbReference>
<dbReference type="OrthoDB" id="440760at2759"/>
<dbReference type="SUPFAM" id="SSF110324">
    <property type="entry name" value="Ribosomal L27 protein-like"/>
    <property type="match status" value="1"/>
</dbReference>
<dbReference type="EMBL" id="CAJNOC010008128">
    <property type="protein sequence ID" value="CAF1110411.1"/>
    <property type="molecule type" value="Genomic_DNA"/>
</dbReference>
<evidence type="ECO:0000313" key="7">
    <source>
        <dbReference type="Proteomes" id="UP000663879"/>
    </source>
</evidence>
<dbReference type="PANTHER" id="PTHR12686">
    <property type="entry name" value="3'-5' EXORIBONUCLEASE CSL4-RELATED"/>
    <property type="match status" value="1"/>
</dbReference>
<dbReference type="PANTHER" id="PTHR12686:SF8">
    <property type="entry name" value="EXOSOME COMPLEX COMPONENT CSL4"/>
    <property type="match status" value="1"/>
</dbReference>
<dbReference type="Pfam" id="PF14382">
    <property type="entry name" value="ECR1_N"/>
    <property type="match status" value="1"/>
</dbReference>
<dbReference type="Pfam" id="PF10447">
    <property type="entry name" value="EXOSC1"/>
    <property type="match status" value="1"/>
</dbReference>
<dbReference type="Gene3D" id="2.40.50.100">
    <property type="match status" value="1"/>
</dbReference>
<gene>
    <name evidence="6" type="ORF">OXX778_LOCUS21593</name>
</gene>
<evidence type="ECO:0000256" key="1">
    <source>
        <dbReference type="ARBA" id="ARBA00004604"/>
    </source>
</evidence>
<evidence type="ECO:0000256" key="2">
    <source>
        <dbReference type="ARBA" id="ARBA00022490"/>
    </source>
</evidence>
<keyword evidence="7" id="KW-1185">Reference proteome</keyword>
<dbReference type="GO" id="GO:0005730">
    <property type="term" value="C:nucleolus"/>
    <property type="evidence" value="ECO:0007669"/>
    <property type="project" value="UniProtKB-SubCell"/>
</dbReference>
<dbReference type="Proteomes" id="UP000663879">
    <property type="component" value="Unassembled WGS sequence"/>
</dbReference>
<dbReference type="GO" id="GO:0005737">
    <property type="term" value="C:cytoplasm"/>
    <property type="evidence" value="ECO:0007669"/>
    <property type="project" value="TreeGrafter"/>
</dbReference>
<dbReference type="AlphaFoldDB" id="A0A814PSW0"/>
<name>A0A814PSW0_9BILA</name>
<feature type="domain" description="Exosome complex component CSL4 C-terminal" evidence="4">
    <location>
        <begin position="112"/>
        <end position="151"/>
    </location>
</feature>
<evidence type="ECO:0000259" key="4">
    <source>
        <dbReference type="Pfam" id="PF10447"/>
    </source>
</evidence>
<reference evidence="6" key="1">
    <citation type="submission" date="2021-02" db="EMBL/GenBank/DDBJ databases">
        <authorList>
            <person name="Nowell W R."/>
        </authorList>
    </citation>
    <scope>NUCLEOTIDE SEQUENCE</scope>
    <source>
        <strain evidence="6">Ploen Becks lab</strain>
    </source>
</reference>
<dbReference type="SUPFAM" id="SSF50249">
    <property type="entry name" value="Nucleic acid-binding proteins"/>
    <property type="match status" value="1"/>
</dbReference>
<dbReference type="Gene3D" id="2.40.50.140">
    <property type="entry name" value="Nucleic acid-binding proteins"/>
    <property type="match status" value="1"/>
</dbReference>
<feature type="domain" description="Exosome complex component N-terminal" evidence="5">
    <location>
        <begin position="10"/>
        <end position="45"/>
    </location>
</feature>
<dbReference type="InterPro" id="IPR012340">
    <property type="entry name" value="NA-bd_OB-fold"/>
</dbReference>
<evidence type="ECO:0000256" key="3">
    <source>
        <dbReference type="ARBA" id="ARBA00022835"/>
    </source>
</evidence>
<comment type="subcellular location">
    <subcellularLocation>
        <location evidence="1">Nucleus</location>
        <location evidence="1">Nucleolus</location>
    </subcellularLocation>
</comment>
<keyword evidence="2" id="KW-0963">Cytoplasm</keyword>
<organism evidence="6 7">
    <name type="scientific">Brachionus calyciflorus</name>
    <dbReference type="NCBI Taxonomy" id="104777"/>
    <lineage>
        <taxon>Eukaryota</taxon>
        <taxon>Metazoa</taxon>
        <taxon>Spiralia</taxon>
        <taxon>Gnathifera</taxon>
        <taxon>Rotifera</taxon>
        <taxon>Eurotatoria</taxon>
        <taxon>Monogononta</taxon>
        <taxon>Pseudotrocha</taxon>
        <taxon>Ploima</taxon>
        <taxon>Brachionidae</taxon>
        <taxon>Brachionus</taxon>
    </lineage>
</organism>
<accession>A0A814PSW0</accession>
<evidence type="ECO:0000259" key="5">
    <source>
        <dbReference type="Pfam" id="PF14382"/>
    </source>
</evidence>
<dbReference type="GO" id="GO:0003723">
    <property type="term" value="F:RNA binding"/>
    <property type="evidence" value="ECO:0007669"/>
    <property type="project" value="InterPro"/>
</dbReference>
<keyword evidence="3" id="KW-0271">Exosome</keyword>
<dbReference type="InterPro" id="IPR039771">
    <property type="entry name" value="Csl4"/>
</dbReference>
<dbReference type="GO" id="GO:0000176">
    <property type="term" value="C:nuclear exosome (RNase complex)"/>
    <property type="evidence" value="ECO:0007669"/>
    <property type="project" value="TreeGrafter"/>
</dbReference>
<sequence length="204" mass="22720">MESIISEDTYIPGEKICSASHARSGHGTYVRDGYIYASLVGKAKIERELNTKTENKTSPQQITSLPIVSVKTLKDNIVVIPHIGSLVIAKITSVNPRYAKCSILSVNNTIVKEKFSGQINRKDVRATEKDKIEIGKSFRCGDVIIARVISLGVVIAYSEAGHRMIPVSWNEMQCPVTLLKEFRKVAKVQPEFINYVEPKSEDKQ</sequence>
<proteinExistence type="predicted"/>